<reference evidence="2 3" key="1">
    <citation type="submission" date="2023-09" db="EMBL/GenBank/DDBJ databases">
        <title>Genomes of two closely related lineages of the louse Polyplax serrata with different host specificities.</title>
        <authorList>
            <person name="Martinu J."/>
            <person name="Tarabai H."/>
            <person name="Stefka J."/>
            <person name="Hypsa V."/>
        </authorList>
    </citation>
    <scope>NUCLEOTIDE SEQUENCE [LARGE SCALE GENOMIC DNA]</scope>
    <source>
        <strain evidence="2">98ZLc_SE</strain>
    </source>
</reference>
<protein>
    <submittedName>
        <fullName evidence="2">Uncharacterized protein</fullName>
    </submittedName>
</protein>
<evidence type="ECO:0000313" key="3">
    <source>
        <dbReference type="Proteomes" id="UP001359485"/>
    </source>
</evidence>
<evidence type="ECO:0000313" key="2">
    <source>
        <dbReference type="EMBL" id="KAK6621857.1"/>
    </source>
</evidence>
<gene>
    <name evidence="2" type="ORF">RUM44_001664</name>
</gene>
<feature type="region of interest" description="Disordered" evidence="1">
    <location>
        <begin position="84"/>
        <end position="109"/>
    </location>
</feature>
<organism evidence="2 3">
    <name type="scientific">Polyplax serrata</name>
    <name type="common">Common mouse louse</name>
    <dbReference type="NCBI Taxonomy" id="468196"/>
    <lineage>
        <taxon>Eukaryota</taxon>
        <taxon>Metazoa</taxon>
        <taxon>Ecdysozoa</taxon>
        <taxon>Arthropoda</taxon>
        <taxon>Hexapoda</taxon>
        <taxon>Insecta</taxon>
        <taxon>Pterygota</taxon>
        <taxon>Neoptera</taxon>
        <taxon>Paraneoptera</taxon>
        <taxon>Psocodea</taxon>
        <taxon>Troctomorpha</taxon>
        <taxon>Phthiraptera</taxon>
        <taxon>Anoplura</taxon>
        <taxon>Polyplacidae</taxon>
        <taxon>Polyplax</taxon>
    </lineage>
</organism>
<accession>A0ABR1AKP4</accession>
<sequence>MRDLRFTQDAIRFNFLNEAFASRGNWRQILRSHEKALSFSRGTGGTRRKCDAFHLAFDCEKRAGEYHRCRRVCDSIINRRLPVMESSKRHKNGSRRDSRRKMRQGENSQVEVAAAIDLPADTW</sequence>
<dbReference type="EMBL" id="JAWJWF010000047">
    <property type="protein sequence ID" value="KAK6621857.1"/>
    <property type="molecule type" value="Genomic_DNA"/>
</dbReference>
<name>A0ABR1AKP4_POLSC</name>
<feature type="compositionally biased region" description="Basic residues" evidence="1">
    <location>
        <begin position="88"/>
        <end position="102"/>
    </location>
</feature>
<dbReference type="Proteomes" id="UP001359485">
    <property type="component" value="Unassembled WGS sequence"/>
</dbReference>
<keyword evidence="3" id="KW-1185">Reference proteome</keyword>
<comment type="caution">
    <text evidence="2">The sequence shown here is derived from an EMBL/GenBank/DDBJ whole genome shotgun (WGS) entry which is preliminary data.</text>
</comment>
<evidence type="ECO:0000256" key="1">
    <source>
        <dbReference type="SAM" id="MobiDB-lite"/>
    </source>
</evidence>
<proteinExistence type="predicted"/>